<feature type="transmembrane region" description="Helical" evidence="1">
    <location>
        <begin position="12"/>
        <end position="31"/>
    </location>
</feature>
<feature type="domain" description="Band 7" evidence="2">
    <location>
        <begin position="422"/>
        <end position="551"/>
    </location>
</feature>
<dbReference type="Proteomes" id="UP001190700">
    <property type="component" value="Unassembled WGS sequence"/>
</dbReference>
<accession>A0AAE0CDW5</accession>
<dbReference type="InterPro" id="IPR039059">
    <property type="entry name" value="MVP"/>
</dbReference>
<dbReference type="GO" id="GO:0005634">
    <property type="term" value="C:nucleus"/>
    <property type="evidence" value="ECO:0007669"/>
    <property type="project" value="TreeGrafter"/>
</dbReference>
<dbReference type="Gene3D" id="3.30.479.30">
    <property type="entry name" value="Band 7 domain"/>
    <property type="match status" value="1"/>
</dbReference>
<dbReference type="SUPFAM" id="SSF117892">
    <property type="entry name" value="Band 7/SPFH domain"/>
    <property type="match status" value="1"/>
</dbReference>
<evidence type="ECO:0000313" key="4">
    <source>
        <dbReference type="Proteomes" id="UP001190700"/>
    </source>
</evidence>
<dbReference type="AlphaFoldDB" id="A0AAE0CDW5"/>
<dbReference type="EMBL" id="LGRX02025394">
    <property type="protein sequence ID" value="KAK3252469.1"/>
    <property type="molecule type" value="Genomic_DNA"/>
</dbReference>
<comment type="caution">
    <text evidence="3">The sequence shown here is derived from an EMBL/GenBank/DDBJ whole genome shotgun (WGS) entry which is preliminary data.</text>
</comment>
<keyword evidence="1" id="KW-1133">Transmembrane helix</keyword>
<organism evidence="3 4">
    <name type="scientific">Cymbomonas tetramitiformis</name>
    <dbReference type="NCBI Taxonomy" id="36881"/>
    <lineage>
        <taxon>Eukaryota</taxon>
        <taxon>Viridiplantae</taxon>
        <taxon>Chlorophyta</taxon>
        <taxon>Pyramimonadophyceae</taxon>
        <taxon>Pyramimonadales</taxon>
        <taxon>Pyramimonadaceae</taxon>
        <taxon>Cymbomonas</taxon>
    </lineage>
</organism>
<dbReference type="InterPro" id="IPR001107">
    <property type="entry name" value="Band_7"/>
</dbReference>
<protein>
    <recommendedName>
        <fullName evidence="2">Band 7 domain-containing protein</fullName>
    </recommendedName>
</protein>
<keyword evidence="1" id="KW-0472">Membrane</keyword>
<keyword evidence="4" id="KW-1185">Reference proteome</keyword>
<keyword evidence="1" id="KW-0812">Transmembrane</keyword>
<evidence type="ECO:0000259" key="2">
    <source>
        <dbReference type="Pfam" id="PF01145"/>
    </source>
</evidence>
<sequence length="659" mass="74289">MFENIISALQTLLVYALALLPSLTLCIIYAVDDAERWAGHAAAFCIGSMCLFLVVKLCHKVLILDKDEYLILSGTSGKSFVRGPGIRFPVFTSYERCKAVTIGSVEYAIVQDDITGTLRQVQGPTLLFLGPYETLKSTSEAYNLSPTQYFIVQNILTSEKRLERGPQVFIPGPYERLIGEKVEAVALKHNEFIKIQDKESGKIWIESGVKLIFLEPTHVLMSKILSAWSLKADEYVKLIDSATGKIRVARGEQLVIPGVTESLVGDQILKATRLKAWEYVLVVNTASGDSKIVKGPTMLFLGPSEMITSTGKQQAVEVDQETAVLVRNKSTGQQRLLTEPQLFIPTVDEEILEVRKLIKLADNESMICTDEKGDFRYFYGSAEKRKRPEAEADRSFFLPPYWAEQPLLWSRGRRREKRDLVIHRFDIRPQYMSFEFACRTADNVELVLEGTFFWEVVSLPDMMRMTGDAPGDICNHARSQFIQLVSKVKLQEFMDDFNGIAARAHNDDQHFYESRGIKIHSLEITKYSCADRSTAAILEQIIQETTNRMNRLSQQESENEVALFKVNGMIEQEKMNADLLTIQHQHSESAAINNGTAEAEMVRSFLAGLEETVPDLQSRIELWNVLRKGDALTTISQGKAHVYFTPKDVNLSIENQGSS</sequence>
<evidence type="ECO:0000256" key="1">
    <source>
        <dbReference type="SAM" id="Phobius"/>
    </source>
</evidence>
<dbReference type="PANTHER" id="PTHR14165">
    <property type="entry name" value="MAJOR VAULT PROTEIN"/>
    <property type="match status" value="1"/>
</dbReference>
<gene>
    <name evidence="3" type="ORF">CYMTET_38232</name>
</gene>
<name>A0AAE0CDW5_9CHLO</name>
<dbReference type="InterPro" id="IPR036013">
    <property type="entry name" value="Band_7/SPFH_dom_sf"/>
</dbReference>
<evidence type="ECO:0000313" key="3">
    <source>
        <dbReference type="EMBL" id="KAK3252469.1"/>
    </source>
</evidence>
<dbReference type="Pfam" id="PF01145">
    <property type="entry name" value="Band_7"/>
    <property type="match status" value="1"/>
</dbReference>
<dbReference type="GO" id="GO:0005737">
    <property type="term" value="C:cytoplasm"/>
    <property type="evidence" value="ECO:0007669"/>
    <property type="project" value="TreeGrafter"/>
</dbReference>
<reference evidence="3 4" key="1">
    <citation type="journal article" date="2015" name="Genome Biol. Evol.">
        <title>Comparative Genomics of a Bacterivorous Green Alga Reveals Evolutionary Causalities and Consequences of Phago-Mixotrophic Mode of Nutrition.</title>
        <authorList>
            <person name="Burns J.A."/>
            <person name="Paasch A."/>
            <person name="Narechania A."/>
            <person name="Kim E."/>
        </authorList>
    </citation>
    <scope>NUCLEOTIDE SEQUENCE [LARGE SCALE GENOMIC DNA]</scope>
    <source>
        <strain evidence="3 4">PLY_AMNH</strain>
    </source>
</reference>
<dbReference type="PANTHER" id="PTHR14165:SF3">
    <property type="entry name" value="MAJOR VAULT PROTEIN"/>
    <property type="match status" value="1"/>
</dbReference>
<proteinExistence type="predicted"/>